<reference evidence="2 3" key="1">
    <citation type="submission" date="2023-01" db="EMBL/GenBank/DDBJ databases">
        <title>Genomes from the Australian National Cyanobacteria Reference Collection.</title>
        <authorList>
            <person name="Willis A."/>
            <person name="Lee E.M.F."/>
        </authorList>
    </citation>
    <scope>NUCLEOTIDE SEQUENCE [LARGE SCALE GENOMIC DNA]</scope>
    <source>
        <strain evidence="2 3">CS-1033</strain>
    </source>
</reference>
<protein>
    <submittedName>
        <fullName evidence="2">Uncharacterized protein</fullName>
    </submittedName>
</protein>
<name>A0ABT5ATQ4_9CYAN</name>
<comment type="caution">
    <text evidence="2">The sequence shown here is derived from an EMBL/GenBank/DDBJ whole genome shotgun (WGS) entry which is preliminary data.</text>
</comment>
<evidence type="ECO:0000313" key="2">
    <source>
        <dbReference type="EMBL" id="MDB9540279.1"/>
    </source>
</evidence>
<feature type="transmembrane region" description="Helical" evidence="1">
    <location>
        <begin position="15"/>
        <end position="39"/>
    </location>
</feature>
<sequence length="111" mass="12227">MLDFNALAEFSRDNCIGICAFLVPANLITSLLTIILTVLRRPTHQVWKSAGLASIFALAMVFHVFTWFIIGVVMLPTYILLSLAISALLSNLAAILWQKRQIGSHSQAQNA</sequence>
<keyword evidence="3" id="KW-1185">Reference proteome</keyword>
<dbReference type="EMBL" id="JAQMUH010000130">
    <property type="protein sequence ID" value="MDB9540279.1"/>
    <property type="molecule type" value="Genomic_DNA"/>
</dbReference>
<organism evidence="2 3">
    <name type="scientific">Anabaenopsis arnoldii</name>
    <dbReference type="NCBI Taxonomy" id="2152938"/>
    <lineage>
        <taxon>Bacteria</taxon>
        <taxon>Bacillati</taxon>
        <taxon>Cyanobacteriota</taxon>
        <taxon>Cyanophyceae</taxon>
        <taxon>Nostocales</taxon>
        <taxon>Nodulariaceae</taxon>
        <taxon>Anabaenopsis</taxon>
    </lineage>
</organism>
<evidence type="ECO:0000313" key="3">
    <source>
        <dbReference type="Proteomes" id="UP001212499"/>
    </source>
</evidence>
<gene>
    <name evidence="2" type="ORF">PN457_11515</name>
</gene>
<feature type="transmembrane region" description="Helical" evidence="1">
    <location>
        <begin position="78"/>
        <end position="97"/>
    </location>
</feature>
<dbReference type="RefSeq" id="WP_271733469.1">
    <property type="nucleotide sequence ID" value="NZ_JANQDP010000136.1"/>
</dbReference>
<evidence type="ECO:0000256" key="1">
    <source>
        <dbReference type="SAM" id="Phobius"/>
    </source>
</evidence>
<dbReference type="Proteomes" id="UP001212499">
    <property type="component" value="Unassembled WGS sequence"/>
</dbReference>
<keyword evidence="1" id="KW-0812">Transmembrane</keyword>
<keyword evidence="1" id="KW-1133">Transmembrane helix</keyword>
<feature type="transmembrane region" description="Helical" evidence="1">
    <location>
        <begin position="51"/>
        <end position="72"/>
    </location>
</feature>
<proteinExistence type="predicted"/>
<accession>A0ABT5ATQ4</accession>
<keyword evidence="1" id="KW-0472">Membrane</keyword>